<dbReference type="AlphaFoldDB" id="A0A8X6GC72"/>
<evidence type="ECO:0000256" key="1">
    <source>
        <dbReference type="SAM" id="MobiDB-lite"/>
    </source>
</evidence>
<evidence type="ECO:0000313" key="3">
    <source>
        <dbReference type="Proteomes" id="UP000887116"/>
    </source>
</evidence>
<feature type="compositionally biased region" description="Pro residues" evidence="1">
    <location>
        <begin position="171"/>
        <end position="185"/>
    </location>
</feature>
<accession>A0A8X6GC72</accession>
<comment type="caution">
    <text evidence="2">The sequence shown here is derived from an EMBL/GenBank/DDBJ whole genome shotgun (WGS) entry which is preliminary data.</text>
</comment>
<evidence type="ECO:0000313" key="2">
    <source>
        <dbReference type="EMBL" id="GFR01786.1"/>
    </source>
</evidence>
<dbReference type="Proteomes" id="UP000887116">
    <property type="component" value="Unassembled WGS sequence"/>
</dbReference>
<gene>
    <name evidence="2" type="ORF">TNCT_385921</name>
</gene>
<organism evidence="2 3">
    <name type="scientific">Trichonephila clavata</name>
    <name type="common">Joro spider</name>
    <name type="synonym">Nephila clavata</name>
    <dbReference type="NCBI Taxonomy" id="2740835"/>
    <lineage>
        <taxon>Eukaryota</taxon>
        <taxon>Metazoa</taxon>
        <taxon>Ecdysozoa</taxon>
        <taxon>Arthropoda</taxon>
        <taxon>Chelicerata</taxon>
        <taxon>Arachnida</taxon>
        <taxon>Araneae</taxon>
        <taxon>Araneomorphae</taxon>
        <taxon>Entelegynae</taxon>
        <taxon>Araneoidea</taxon>
        <taxon>Nephilidae</taxon>
        <taxon>Trichonephila</taxon>
    </lineage>
</organism>
<feature type="compositionally biased region" description="Low complexity" evidence="1">
    <location>
        <begin position="88"/>
        <end position="99"/>
    </location>
</feature>
<feature type="compositionally biased region" description="Low complexity" evidence="1">
    <location>
        <begin position="160"/>
        <end position="170"/>
    </location>
</feature>
<dbReference type="PRINTS" id="PR01217">
    <property type="entry name" value="PRICHEXTENSN"/>
</dbReference>
<dbReference type="EMBL" id="BMAO01015456">
    <property type="protein sequence ID" value="GFR01786.1"/>
    <property type="molecule type" value="Genomic_DNA"/>
</dbReference>
<feature type="region of interest" description="Disordered" evidence="1">
    <location>
        <begin position="160"/>
        <end position="185"/>
    </location>
</feature>
<sequence>MLRDGKKRNKYKTKFFALLLLYHNLYDYPEEKKRTLLKIFFEARTAIKWKDSFKKNVLLQLPKIPGPPAVAPAPVSLPYSPAPPAPSTAPTASPASLPYSPTPPAPSTAPAAAPATAQHLYHIHQLLQLPLLHQQRLRLQPSISTIFTNSSSSLYCTSSGSGYSPASLPYSPAPPAPSTAPAALP</sequence>
<protein>
    <submittedName>
        <fullName evidence="2">Uncharacterized protein</fullName>
    </submittedName>
</protein>
<name>A0A8X6GC72_TRICU</name>
<proteinExistence type="predicted"/>
<keyword evidence="3" id="KW-1185">Reference proteome</keyword>
<feature type="region of interest" description="Disordered" evidence="1">
    <location>
        <begin position="81"/>
        <end position="111"/>
    </location>
</feature>
<reference evidence="2" key="1">
    <citation type="submission" date="2020-07" db="EMBL/GenBank/DDBJ databases">
        <title>Multicomponent nature underlies the extraordinary mechanical properties of spider dragline silk.</title>
        <authorList>
            <person name="Kono N."/>
            <person name="Nakamura H."/>
            <person name="Mori M."/>
            <person name="Yoshida Y."/>
            <person name="Ohtoshi R."/>
            <person name="Malay A.D."/>
            <person name="Moran D.A.P."/>
            <person name="Tomita M."/>
            <person name="Numata K."/>
            <person name="Arakawa K."/>
        </authorList>
    </citation>
    <scope>NUCLEOTIDE SEQUENCE</scope>
</reference>